<feature type="non-terminal residue" evidence="2">
    <location>
        <position position="1"/>
    </location>
</feature>
<dbReference type="EMBL" id="GDJX01001027">
    <property type="protein sequence ID" value="JAT66909.1"/>
    <property type="molecule type" value="Transcribed_RNA"/>
</dbReference>
<evidence type="ECO:0000313" key="2">
    <source>
        <dbReference type="EMBL" id="JAT66909.1"/>
    </source>
</evidence>
<proteinExistence type="predicted"/>
<name>A0A1D1ZJA6_9ARAE</name>
<feature type="region of interest" description="Disordered" evidence="1">
    <location>
        <begin position="193"/>
        <end position="251"/>
    </location>
</feature>
<feature type="compositionally biased region" description="Low complexity" evidence="1">
    <location>
        <begin position="157"/>
        <end position="166"/>
    </location>
</feature>
<dbReference type="AlphaFoldDB" id="A0A1D1ZJA6"/>
<sequence length="251" mass="27477">VCEREREMALSSWLCAHSTRSMFVKIVYPGGRVELHDRPLLAAEIMQRNPRCWVAQPNVFRHPLSAVVPPDTVLLLGQKFYVVPARTLRKLRRRHSPGPASPGPASPGVLASFPTAHDHPSPYPGPQDPTPASCSIFGPNGCYRAPTQQQQQHGDSDASSSAARSCSSERCREGTAVEEGRVREDGCLGRFLPGISAKPGHQASMEHKLPQREVNPSEERGGSPTPCRHQSSSPPTPHQHWQPSLDSIVEE</sequence>
<feature type="region of interest" description="Disordered" evidence="1">
    <location>
        <begin position="92"/>
        <end position="179"/>
    </location>
</feature>
<dbReference type="PANTHER" id="PTHR33052">
    <property type="entry name" value="DUF4228 DOMAIN PROTEIN-RELATED"/>
    <property type="match status" value="1"/>
</dbReference>
<dbReference type="InterPro" id="IPR025322">
    <property type="entry name" value="PADRE_dom"/>
</dbReference>
<organism evidence="2">
    <name type="scientific">Anthurium amnicola</name>
    <dbReference type="NCBI Taxonomy" id="1678845"/>
    <lineage>
        <taxon>Eukaryota</taxon>
        <taxon>Viridiplantae</taxon>
        <taxon>Streptophyta</taxon>
        <taxon>Embryophyta</taxon>
        <taxon>Tracheophyta</taxon>
        <taxon>Spermatophyta</taxon>
        <taxon>Magnoliopsida</taxon>
        <taxon>Liliopsida</taxon>
        <taxon>Araceae</taxon>
        <taxon>Pothoideae</taxon>
        <taxon>Potheae</taxon>
        <taxon>Anthurium</taxon>
    </lineage>
</organism>
<evidence type="ECO:0000256" key="1">
    <source>
        <dbReference type="SAM" id="MobiDB-lite"/>
    </source>
</evidence>
<reference evidence="2" key="1">
    <citation type="submission" date="2015-07" db="EMBL/GenBank/DDBJ databases">
        <title>Transcriptome Assembly of Anthurium amnicola.</title>
        <authorList>
            <person name="Suzuki J."/>
        </authorList>
    </citation>
    <scope>NUCLEOTIDE SEQUENCE</scope>
</reference>
<feature type="compositionally biased region" description="Basic and acidic residues" evidence="1">
    <location>
        <begin position="167"/>
        <end position="179"/>
    </location>
</feature>
<feature type="compositionally biased region" description="Polar residues" evidence="1">
    <location>
        <begin position="228"/>
        <end position="245"/>
    </location>
</feature>
<gene>
    <name evidence="2" type="ORF">g.27975</name>
</gene>
<dbReference type="Pfam" id="PF14009">
    <property type="entry name" value="PADRE"/>
    <property type="match status" value="1"/>
</dbReference>
<feature type="compositionally biased region" description="Basic and acidic residues" evidence="1">
    <location>
        <begin position="204"/>
        <end position="221"/>
    </location>
</feature>
<protein>
    <submittedName>
        <fullName evidence="2">Uncharacterized protein</fullName>
    </submittedName>
</protein>
<accession>A0A1D1ZJA6</accession>